<accession>U5DQZ7</accession>
<protein>
    <submittedName>
        <fullName evidence="1">Uncharacterized protein</fullName>
    </submittedName>
</protein>
<dbReference type="InParanoid" id="U5DQZ7"/>
<evidence type="ECO:0000313" key="2">
    <source>
        <dbReference type="Proteomes" id="UP000016960"/>
    </source>
</evidence>
<dbReference type="AlphaFoldDB" id="U5DQZ7"/>
<gene>
    <name evidence="1" type="ORF">KR51_00003600</name>
</gene>
<dbReference type="STRING" id="582515.KR51_00003600"/>
<dbReference type="EMBL" id="ASSJ01000004">
    <property type="protein sequence ID" value="ERN43044.1"/>
    <property type="molecule type" value="Genomic_DNA"/>
</dbReference>
<sequence>MAALPIGEQLHTDLWRRPSPQLPHRLSEQLFLTRIDRTANPISDLAPASSTSTPDITSRMVASQELSFGGVRRHPVILTKQSIHFLKPLLCMSSSSDLKFAETQYQQ</sequence>
<dbReference type="Proteomes" id="UP000016960">
    <property type="component" value="Unassembled WGS sequence"/>
</dbReference>
<comment type="caution">
    <text evidence="1">The sequence shown here is derived from an EMBL/GenBank/DDBJ whole genome shotgun (WGS) entry which is preliminary data.</text>
</comment>
<name>U5DQZ7_9CHRO</name>
<evidence type="ECO:0000313" key="1">
    <source>
        <dbReference type="EMBL" id="ERN43044.1"/>
    </source>
</evidence>
<keyword evidence="2" id="KW-1185">Reference proteome</keyword>
<organism evidence="1 2">
    <name type="scientific">Rubidibacter lacunae KORDI 51-2</name>
    <dbReference type="NCBI Taxonomy" id="582515"/>
    <lineage>
        <taxon>Bacteria</taxon>
        <taxon>Bacillati</taxon>
        <taxon>Cyanobacteriota</taxon>
        <taxon>Cyanophyceae</taxon>
        <taxon>Oscillatoriophycideae</taxon>
        <taxon>Chroococcales</taxon>
        <taxon>Aphanothecaceae</taxon>
        <taxon>Rubidibacter</taxon>
    </lineage>
</organism>
<proteinExistence type="predicted"/>
<reference evidence="1 2" key="1">
    <citation type="submission" date="2013-05" db="EMBL/GenBank/DDBJ databases">
        <title>Draft genome sequence of Rubidibacter lacunae KORDI 51-2.</title>
        <authorList>
            <person name="Choi D.H."/>
            <person name="Noh J.H."/>
            <person name="Kwon K.-K."/>
            <person name="Lee J.-H."/>
            <person name="Ryu J.-Y."/>
        </authorList>
    </citation>
    <scope>NUCLEOTIDE SEQUENCE [LARGE SCALE GENOMIC DNA]</scope>
    <source>
        <strain evidence="1 2">KORDI 51-2</strain>
    </source>
</reference>